<evidence type="ECO:0000256" key="2">
    <source>
        <dbReference type="SAM" id="MobiDB-lite"/>
    </source>
</evidence>
<evidence type="ECO:0000313" key="4">
    <source>
        <dbReference type="EMBL" id="ESO03454.1"/>
    </source>
</evidence>
<dbReference type="InterPro" id="IPR042652">
    <property type="entry name" value="CACUL1"/>
</dbReference>
<reference evidence="5" key="3">
    <citation type="submission" date="2015-06" db="UniProtKB">
        <authorList>
            <consortium name="EnsemblMetazoa"/>
        </authorList>
    </citation>
    <scope>IDENTIFICATION</scope>
</reference>
<dbReference type="SUPFAM" id="SSF74788">
    <property type="entry name" value="Cullin repeat-like"/>
    <property type="match status" value="1"/>
</dbReference>
<dbReference type="OMA" id="HNHNYRA"/>
<name>T1FTJ4_HELRO</name>
<evidence type="ECO:0000313" key="6">
    <source>
        <dbReference type="Proteomes" id="UP000015101"/>
    </source>
</evidence>
<feature type="compositionally biased region" description="Low complexity" evidence="2">
    <location>
        <begin position="288"/>
        <end position="299"/>
    </location>
</feature>
<dbReference type="CTD" id="20212141"/>
<dbReference type="EnsemblMetazoa" id="HelroT192044">
    <property type="protein sequence ID" value="HelroP192044"/>
    <property type="gene ID" value="HelroG192044"/>
</dbReference>
<dbReference type="Gene3D" id="1.20.1310.10">
    <property type="entry name" value="Cullin Repeats"/>
    <property type="match status" value="1"/>
</dbReference>
<dbReference type="EMBL" id="AMQM01004700">
    <property type="status" value="NOT_ANNOTATED_CDS"/>
    <property type="molecule type" value="Genomic_DNA"/>
</dbReference>
<evidence type="ECO:0000256" key="1">
    <source>
        <dbReference type="ARBA" id="ARBA00006019"/>
    </source>
</evidence>
<protein>
    <recommendedName>
        <fullName evidence="3">Cullin N-terminal domain-containing protein</fullName>
    </recommendedName>
</protein>
<dbReference type="InterPro" id="IPR016159">
    <property type="entry name" value="Cullin_repeat-like_dom_sf"/>
</dbReference>
<evidence type="ECO:0000259" key="3">
    <source>
        <dbReference type="Pfam" id="PF00888"/>
    </source>
</evidence>
<evidence type="ECO:0000313" key="5">
    <source>
        <dbReference type="EnsemblMetazoa" id="HelroP192044"/>
    </source>
</evidence>
<comment type="similarity">
    <text evidence="1">Belongs to the cullin family.</text>
</comment>
<dbReference type="PANTHER" id="PTHR46636">
    <property type="entry name" value="CDK2-ASSOCIATED AND CULLIN DOMAIN-CONTAINING PROTEIN 1"/>
    <property type="match status" value="1"/>
</dbReference>
<dbReference type="AlphaFoldDB" id="T1FTJ4"/>
<dbReference type="GO" id="GO:0000082">
    <property type="term" value="P:G1/S transition of mitotic cell cycle"/>
    <property type="evidence" value="ECO:0000318"/>
    <property type="project" value="GO_Central"/>
</dbReference>
<dbReference type="OrthoDB" id="8172509at2759"/>
<dbReference type="GO" id="GO:0006511">
    <property type="term" value="P:ubiquitin-dependent protein catabolic process"/>
    <property type="evidence" value="ECO:0007669"/>
    <property type="project" value="InterPro"/>
</dbReference>
<dbReference type="PANTHER" id="PTHR46636:SF1">
    <property type="entry name" value="CDK2-ASSOCIATED AND CULLIN DOMAIN-CONTAINING PROTEIN 1"/>
    <property type="match status" value="1"/>
</dbReference>
<dbReference type="GeneID" id="20212141"/>
<dbReference type="STRING" id="6412.T1FTJ4"/>
<dbReference type="KEGG" id="hro:HELRODRAFT_192044"/>
<reference evidence="6" key="1">
    <citation type="submission" date="2012-12" db="EMBL/GenBank/DDBJ databases">
        <authorList>
            <person name="Hellsten U."/>
            <person name="Grimwood J."/>
            <person name="Chapman J.A."/>
            <person name="Shapiro H."/>
            <person name="Aerts A."/>
            <person name="Otillar R.P."/>
            <person name="Terry A.Y."/>
            <person name="Boore J.L."/>
            <person name="Simakov O."/>
            <person name="Marletaz F."/>
            <person name="Cho S.-J."/>
            <person name="Edsinger-Gonzales E."/>
            <person name="Havlak P."/>
            <person name="Kuo D.-H."/>
            <person name="Larsson T."/>
            <person name="Lv J."/>
            <person name="Arendt D."/>
            <person name="Savage R."/>
            <person name="Osoegawa K."/>
            <person name="de Jong P."/>
            <person name="Lindberg D.R."/>
            <person name="Seaver E.C."/>
            <person name="Weisblat D.A."/>
            <person name="Putnam N.H."/>
            <person name="Grigoriev I.V."/>
            <person name="Rokhsar D.S."/>
        </authorList>
    </citation>
    <scope>NUCLEOTIDE SEQUENCE</scope>
</reference>
<organism evidence="5 6">
    <name type="scientific">Helobdella robusta</name>
    <name type="common">Californian leech</name>
    <dbReference type="NCBI Taxonomy" id="6412"/>
    <lineage>
        <taxon>Eukaryota</taxon>
        <taxon>Metazoa</taxon>
        <taxon>Spiralia</taxon>
        <taxon>Lophotrochozoa</taxon>
        <taxon>Annelida</taxon>
        <taxon>Clitellata</taxon>
        <taxon>Hirudinea</taxon>
        <taxon>Rhynchobdellida</taxon>
        <taxon>Glossiphoniidae</taxon>
        <taxon>Helobdella</taxon>
    </lineage>
</organism>
<feature type="region of interest" description="Disordered" evidence="2">
    <location>
        <begin position="244"/>
        <end position="334"/>
    </location>
</feature>
<feature type="compositionally biased region" description="Polar residues" evidence="2">
    <location>
        <begin position="260"/>
        <end position="287"/>
    </location>
</feature>
<dbReference type="InParanoid" id="T1FTJ4"/>
<dbReference type="Proteomes" id="UP000015101">
    <property type="component" value="Unassembled WGS sequence"/>
</dbReference>
<accession>T1FTJ4</accession>
<dbReference type="InterPro" id="IPR001373">
    <property type="entry name" value="Cullin_N"/>
</dbReference>
<keyword evidence="6" id="KW-1185">Reference proteome</keyword>
<feature type="domain" description="Cullin N-terminal" evidence="3">
    <location>
        <begin position="43"/>
        <end position="274"/>
    </location>
</feature>
<dbReference type="GO" id="GO:0019901">
    <property type="term" value="F:protein kinase binding"/>
    <property type="evidence" value="ECO:0000318"/>
    <property type="project" value="GO_Central"/>
</dbReference>
<proteinExistence type="inferred from homology"/>
<dbReference type="HOGENOM" id="CLU_832293_0_0_1"/>
<dbReference type="RefSeq" id="XP_009018602.1">
    <property type="nucleotide sequence ID" value="XM_009020354.1"/>
</dbReference>
<dbReference type="EMBL" id="KB096633">
    <property type="protein sequence ID" value="ESO03454.1"/>
    <property type="molecule type" value="Genomic_DNA"/>
</dbReference>
<gene>
    <name evidence="5" type="primary">20212141</name>
    <name evidence="4" type="ORF">HELRODRAFT_192044</name>
</gene>
<feature type="compositionally biased region" description="Polar residues" evidence="2">
    <location>
        <begin position="300"/>
        <end position="334"/>
    </location>
</feature>
<dbReference type="eggNOG" id="KOG2166">
    <property type="taxonomic scope" value="Eukaryota"/>
</dbReference>
<dbReference type="Pfam" id="PF00888">
    <property type="entry name" value="Cullin"/>
    <property type="match status" value="1"/>
</dbReference>
<dbReference type="GO" id="GO:0031625">
    <property type="term" value="F:ubiquitin protein ligase binding"/>
    <property type="evidence" value="ECO:0007669"/>
    <property type="project" value="InterPro"/>
</dbReference>
<sequence length="334" mass="38660">MSEKVNSIFSSASSSFSELSITQKMAKINEFDITKEIYMNEAWPIIQEALHQILTIRPPQFSTWSFEEIYSFVFKCTRNHLYVLYDDLTKYIEAHLQKVNEKIQISTCESIMFVKEFQVELFNFMESVKIIACVFMFMDNYYIAKTLKSTLTADMYKLFSTNVSDKYINHLLSILNELRKSPLVVPPSLIQDIIIRLHTIKPGYAQLKPQLFSIYIPNLFPPCRVSELDHYIREAKQLQTDLHSHPDFYSCDQSRKRPSSNDCNNYPQDQTTQQQLPSFPTTVPTTFNLSPNLSPSPNLQPTSHLGIQPNPTNPSLNPDFNHLSNDDSNFDLNQ</sequence>
<reference evidence="4 6" key="2">
    <citation type="journal article" date="2013" name="Nature">
        <title>Insights into bilaterian evolution from three spiralian genomes.</title>
        <authorList>
            <person name="Simakov O."/>
            <person name="Marletaz F."/>
            <person name="Cho S.J."/>
            <person name="Edsinger-Gonzales E."/>
            <person name="Havlak P."/>
            <person name="Hellsten U."/>
            <person name="Kuo D.H."/>
            <person name="Larsson T."/>
            <person name="Lv J."/>
            <person name="Arendt D."/>
            <person name="Savage R."/>
            <person name="Osoegawa K."/>
            <person name="de Jong P."/>
            <person name="Grimwood J."/>
            <person name="Chapman J.A."/>
            <person name="Shapiro H."/>
            <person name="Aerts A."/>
            <person name="Otillar R.P."/>
            <person name="Terry A.Y."/>
            <person name="Boore J.L."/>
            <person name="Grigoriev I.V."/>
            <person name="Lindberg D.R."/>
            <person name="Seaver E.C."/>
            <person name="Weisblat D.A."/>
            <person name="Putnam N.H."/>
            <person name="Rokhsar D.S."/>
        </authorList>
    </citation>
    <scope>NUCLEOTIDE SEQUENCE</scope>
</reference>